<reference evidence="1 2" key="1">
    <citation type="journal article" date="2015" name="Genome Biol. Evol.">
        <title>Comparative Genomics of a Bacterivorous Green Alga Reveals Evolutionary Causalities and Consequences of Phago-Mixotrophic Mode of Nutrition.</title>
        <authorList>
            <person name="Burns J.A."/>
            <person name="Paasch A."/>
            <person name="Narechania A."/>
            <person name="Kim E."/>
        </authorList>
    </citation>
    <scope>NUCLEOTIDE SEQUENCE [LARGE SCALE GENOMIC DNA]</scope>
    <source>
        <strain evidence="1 2">PLY_AMNH</strain>
    </source>
</reference>
<protein>
    <submittedName>
        <fullName evidence="1">Uncharacterized protein</fullName>
    </submittedName>
</protein>
<dbReference type="InterPro" id="IPR011235">
    <property type="entry name" value="MepB-like"/>
</dbReference>
<sequence length="479" mass="53552">MDGGYPMLPPGLSLQINFYFVYAIYCIRKLDASCIIRVFQIKEQSGWRPKRVSYVLRSADTTPTGRFQLRMAPSEHLVVWTPGMLPVASHNRWRDEEASRAPTRHLCAQEEDSRGGGALPSRYENTIQGLTMAQQYLTDELEIKQLPAYASVAACVRLASSTLDEWYPVCVATCEGPKEMGYTRHDYYCFNYPSICREPGCIMICVSLQDGEMWLPNLAKLPASKRGVISVPCKSNLEVNVRSRTSKWWEDAVRDPKKLGSLVMEKIHKFEVNGKQGVRTLEAWKAPVSSTDIISVETERQVKELMSNCNFITKSRPTAWTRVGTKDSSRGTIGALIKAAGCRRTSGSGGHGHFVNLCKKKNNSQVPLAAEDFDLLIIKSVSESFRGVYLIPSAVLFEKGYLTNATGEKKGRLALLVYPEGTSKTSPGRQPNVWANDWLVRETDLRGCYKCYETVVNGLVEDVDPAAILESLRKIRVIS</sequence>
<comment type="caution">
    <text evidence="1">The sequence shown here is derived from an EMBL/GenBank/DDBJ whole genome shotgun (WGS) entry which is preliminary data.</text>
</comment>
<keyword evidence="2" id="KW-1185">Reference proteome</keyword>
<gene>
    <name evidence="1" type="ORF">CYMTET_26959</name>
</gene>
<name>A0AAE0FQP3_9CHLO</name>
<dbReference type="Pfam" id="PF08877">
    <property type="entry name" value="MepB-like"/>
    <property type="match status" value="1"/>
</dbReference>
<dbReference type="InterPro" id="IPR038231">
    <property type="entry name" value="MepB-like_sf"/>
</dbReference>
<dbReference type="Proteomes" id="UP001190700">
    <property type="component" value="Unassembled WGS sequence"/>
</dbReference>
<proteinExistence type="predicted"/>
<dbReference type="AlphaFoldDB" id="A0AAE0FQP3"/>
<accession>A0AAE0FQP3</accession>
<evidence type="ECO:0000313" key="1">
    <source>
        <dbReference type="EMBL" id="KAK3264292.1"/>
    </source>
</evidence>
<organism evidence="1 2">
    <name type="scientific">Cymbomonas tetramitiformis</name>
    <dbReference type="NCBI Taxonomy" id="36881"/>
    <lineage>
        <taxon>Eukaryota</taxon>
        <taxon>Viridiplantae</taxon>
        <taxon>Chlorophyta</taxon>
        <taxon>Pyramimonadophyceae</taxon>
        <taxon>Pyramimonadales</taxon>
        <taxon>Pyramimonadaceae</taxon>
        <taxon>Cymbomonas</taxon>
    </lineage>
</organism>
<dbReference type="Gene3D" id="3.40.1350.140">
    <property type="entry name" value="MepB-like"/>
    <property type="match status" value="1"/>
</dbReference>
<evidence type="ECO:0000313" key="2">
    <source>
        <dbReference type="Proteomes" id="UP001190700"/>
    </source>
</evidence>
<dbReference type="EMBL" id="LGRX02014654">
    <property type="protein sequence ID" value="KAK3264292.1"/>
    <property type="molecule type" value="Genomic_DNA"/>
</dbReference>